<feature type="region of interest" description="Disordered" evidence="1">
    <location>
        <begin position="554"/>
        <end position="593"/>
    </location>
</feature>
<dbReference type="AlphaFoldDB" id="A0AAN7UF80"/>
<evidence type="ECO:0000313" key="4">
    <source>
        <dbReference type="Proteomes" id="UP001305414"/>
    </source>
</evidence>
<keyword evidence="2" id="KW-0812">Transmembrane</keyword>
<feature type="region of interest" description="Disordered" evidence="1">
    <location>
        <begin position="438"/>
        <end position="474"/>
    </location>
</feature>
<feature type="transmembrane region" description="Helical" evidence="2">
    <location>
        <begin position="55"/>
        <end position="74"/>
    </location>
</feature>
<keyword evidence="4" id="KW-1185">Reference proteome</keyword>
<name>A0AAN7UF80_9PEZI</name>
<comment type="caution">
    <text evidence="3">The sequence shown here is derived from an EMBL/GenBank/DDBJ whole genome shotgun (WGS) entry which is preliminary data.</text>
</comment>
<evidence type="ECO:0000256" key="2">
    <source>
        <dbReference type="SAM" id="Phobius"/>
    </source>
</evidence>
<gene>
    <name evidence="3" type="ORF">RRF57_006865</name>
</gene>
<dbReference type="Proteomes" id="UP001305414">
    <property type="component" value="Unassembled WGS sequence"/>
</dbReference>
<feature type="transmembrane region" description="Helical" evidence="2">
    <location>
        <begin position="307"/>
        <end position="329"/>
    </location>
</feature>
<feature type="region of interest" description="Disordered" evidence="1">
    <location>
        <begin position="341"/>
        <end position="361"/>
    </location>
</feature>
<dbReference type="EMBL" id="JAWHQM010000018">
    <property type="protein sequence ID" value="KAK5631150.1"/>
    <property type="molecule type" value="Genomic_DNA"/>
</dbReference>
<evidence type="ECO:0000313" key="3">
    <source>
        <dbReference type="EMBL" id="KAK5631150.1"/>
    </source>
</evidence>
<evidence type="ECO:0008006" key="5">
    <source>
        <dbReference type="Google" id="ProtNLM"/>
    </source>
</evidence>
<organism evidence="3 4">
    <name type="scientific">Xylaria bambusicola</name>
    <dbReference type="NCBI Taxonomy" id="326684"/>
    <lineage>
        <taxon>Eukaryota</taxon>
        <taxon>Fungi</taxon>
        <taxon>Dikarya</taxon>
        <taxon>Ascomycota</taxon>
        <taxon>Pezizomycotina</taxon>
        <taxon>Sordariomycetes</taxon>
        <taxon>Xylariomycetidae</taxon>
        <taxon>Xylariales</taxon>
        <taxon>Xylariaceae</taxon>
        <taxon>Xylaria</taxon>
    </lineage>
</organism>
<feature type="transmembrane region" description="Helical" evidence="2">
    <location>
        <begin position="20"/>
        <end position="43"/>
    </location>
</feature>
<reference evidence="3 4" key="1">
    <citation type="submission" date="2023-10" db="EMBL/GenBank/DDBJ databases">
        <title>Draft genome sequence of Xylaria bambusicola isolate GMP-LS, the root and basal stem rot pathogen of sugarcane in Indonesia.</title>
        <authorList>
            <person name="Selvaraj P."/>
            <person name="Muralishankar V."/>
            <person name="Muruganantham S."/>
            <person name="Sp S."/>
            <person name="Haryani S."/>
            <person name="Lau K.J.X."/>
            <person name="Naqvi N.I."/>
        </authorList>
    </citation>
    <scope>NUCLEOTIDE SEQUENCE [LARGE SCALE GENOMIC DNA]</scope>
    <source>
        <strain evidence="3">GMP-LS</strain>
    </source>
</reference>
<proteinExistence type="predicted"/>
<keyword evidence="2" id="KW-1133">Transmembrane helix</keyword>
<sequence>MDSVFLEPTLDFQLAGSHSIRLSLILILLRHLLLFQSRVLALLDAKQISNYIMELFRFLCLLGLLIPYSLALQVTPDSPCASFCIDSEGDDVSDPNASTTTNKDITCYDSKYVSSPAGQKFQRCISCLQDSTFSQGEETDQLWFLCRRTLFTYNLRYTFDNCIFGFPHAVGIPSTPCSTSTACGALENALTQDGLNPKSLDYSFCNVDGGVITSSSLEKCASCVGASEDQGFLVNCKFNYMSELCWLHILMHNVDLIALEAGCNQRPKAGTTIGLTDTVFAATTISATKSSPEDAEDGQPAVPTTTIVGISVGASVVVLLIAGLFFICYRKRRNRRLLLEGGERSSSRRSHRRTASPLSFRCQARTPRSPVFFPNQSHIQIKEEEKYCSNPSLALGSHRVTPKKAPSRAPQAHWRPQVTAPVQSRPRAALQSLHNISTAAPTVPDNVHYSTSPKAARFSPHEEAPLSTTSTGSTANLLPLRAYNPAEYGVSSPHTGSSIDGSYTSPTSGSTASPLISRLWEKQNLDSMSPIWEVPQRETAMLGPKVAGALERIRIPSSPGKRKVSSSGSPVESKHISMSFPGPPSPGVRWGRT</sequence>
<evidence type="ECO:0000256" key="1">
    <source>
        <dbReference type="SAM" id="MobiDB-lite"/>
    </source>
</evidence>
<feature type="region of interest" description="Disordered" evidence="1">
    <location>
        <begin position="489"/>
        <end position="512"/>
    </location>
</feature>
<feature type="compositionally biased region" description="Polar residues" evidence="1">
    <location>
        <begin position="492"/>
        <end position="512"/>
    </location>
</feature>
<feature type="region of interest" description="Disordered" evidence="1">
    <location>
        <begin position="394"/>
        <end position="426"/>
    </location>
</feature>
<protein>
    <recommendedName>
        <fullName evidence="5">LPXTG-domain-containing protein</fullName>
    </recommendedName>
</protein>
<accession>A0AAN7UF80</accession>
<keyword evidence="2" id="KW-0472">Membrane</keyword>